<accession>T2PJ62</accession>
<dbReference type="EMBL" id="ATJN01000120">
    <property type="protein sequence ID" value="EPI49856.1"/>
    <property type="molecule type" value="Genomic_DNA"/>
</dbReference>
<dbReference type="Pfam" id="PF01909">
    <property type="entry name" value="NTP_transf_2"/>
    <property type="match status" value="1"/>
</dbReference>
<dbReference type="AlphaFoldDB" id="T2PJ62"/>
<organism evidence="2 3">
    <name type="scientific">Gardnerella pickettii JCP8017A</name>
    <dbReference type="NCBI Taxonomy" id="1261062"/>
    <lineage>
        <taxon>Bacteria</taxon>
        <taxon>Bacillati</taxon>
        <taxon>Actinomycetota</taxon>
        <taxon>Actinomycetes</taxon>
        <taxon>Bifidobacteriales</taxon>
        <taxon>Bifidobacteriaceae</taxon>
        <taxon>Gardnerella</taxon>
        <taxon>Gardnerella pickettii</taxon>
    </lineage>
</organism>
<dbReference type="Gene3D" id="3.30.460.10">
    <property type="entry name" value="Beta Polymerase, domain 2"/>
    <property type="match status" value="1"/>
</dbReference>
<feature type="domain" description="Polymerase nucleotidyl transferase" evidence="1">
    <location>
        <begin position="48"/>
        <end position="130"/>
    </location>
</feature>
<dbReference type="CDD" id="cd05403">
    <property type="entry name" value="NT_KNTase_like"/>
    <property type="match status" value="1"/>
</dbReference>
<proteinExistence type="predicted"/>
<dbReference type="InterPro" id="IPR002934">
    <property type="entry name" value="Polymerase_NTP_transf_dom"/>
</dbReference>
<evidence type="ECO:0000313" key="3">
    <source>
        <dbReference type="Proteomes" id="UP000015779"/>
    </source>
</evidence>
<dbReference type="Proteomes" id="UP000015779">
    <property type="component" value="Unassembled WGS sequence"/>
</dbReference>
<sequence length="146" mass="16137">MAISATAANPAKSAKYAEISKSTKSTKLTYPPTLTPLVVQKLCAPIARKLGVKSLYLFGSVAQGTANRNSDVDFIYELQDESNLERETSRIVRKQELMRSLADCLGRKIDLVNKSYVTQPLADEDAEIQRKAFVTTINAKPIFQIV</sequence>
<keyword evidence="2" id="KW-0808">Transferase</keyword>
<dbReference type="SUPFAM" id="SSF81301">
    <property type="entry name" value="Nucleotidyltransferase"/>
    <property type="match status" value="1"/>
</dbReference>
<dbReference type="HOGENOM" id="CLU_1803387_0_0_11"/>
<reference evidence="2 3" key="1">
    <citation type="submission" date="2013-06" db="EMBL/GenBank/DDBJ databases">
        <authorList>
            <person name="Weinstock G."/>
            <person name="Sodergren E."/>
            <person name="Lobos E.A."/>
            <person name="Fulton L."/>
            <person name="Fulton R."/>
            <person name="Courtney L."/>
            <person name="Fronick C."/>
            <person name="O'Laughlin M."/>
            <person name="Godfrey J."/>
            <person name="Wilson R.M."/>
            <person name="Miner T."/>
            <person name="Farmer C."/>
            <person name="Delehaunty K."/>
            <person name="Cordes M."/>
            <person name="Minx P."/>
            <person name="Tomlinson C."/>
            <person name="Chen J."/>
            <person name="Wollam A."/>
            <person name="Pepin K.H."/>
            <person name="Bhonagiri V."/>
            <person name="Zhang X."/>
            <person name="Warren W."/>
            <person name="Mitreva M."/>
            <person name="Mardis E.R."/>
            <person name="Wilson R.K."/>
        </authorList>
    </citation>
    <scope>NUCLEOTIDE SEQUENCE [LARGE SCALE GENOMIC DNA]</scope>
    <source>
        <strain evidence="2 3">JCP8017A</strain>
    </source>
</reference>
<dbReference type="PATRIC" id="fig|1261062.4.peg.1172"/>
<comment type="caution">
    <text evidence="2">The sequence shown here is derived from an EMBL/GenBank/DDBJ whole genome shotgun (WGS) entry which is preliminary data.</text>
</comment>
<dbReference type="GO" id="GO:0016779">
    <property type="term" value="F:nucleotidyltransferase activity"/>
    <property type="evidence" value="ECO:0007669"/>
    <property type="project" value="InterPro"/>
</dbReference>
<name>T2PJ62_9BIFI</name>
<gene>
    <name evidence="2" type="ORF">HMPREF1577_01314</name>
</gene>
<dbReference type="RefSeq" id="WP_020757743.1">
    <property type="nucleotide sequence ID" value="NZ_KE347824.1"/>
</dbReference>
<protein>
    <submittedName>
        <fullName evidence="2">Nucleotidyltransferase domain protein</fullName>
    </submittedName>
</protein>
<evidence type="ECO:0000313" key="2">
    <source>
        <dbReference type="EMBL" id="EPI49856.1"/>
    </source>
</evidence>
<dbReference type="InterPro" id="IPR043519">
    <property type="entry name" value="NT_sf"/>
</dbReference>
<evidence type="ECO:0000259" key="1">
    <source>
        <dbReference type="Pfam" id="PF01909"/>
    </source>
</evidence>